<dbReference type="EMBL" id="CM056815">
    <property type="protein sequence ID" value="KAJ8630910.1"/>
    <property type="molecule type" value="Genomic_DNA"/>
</dbReference>
<comment type="caution">
    <text evidence="1">The sequence shown here is derived from an EMBL/GenBank/DDBJ whole genome shotgun (WGS) entry which is preliminary data.</text>
</comment>
<accession>A0ACC2LC42</accession>
<evidence type="ECO:0000313" key="1">
    <source>
        <dbReference type="EMBL" id="KAJ8630910.1"/>
    </source>
</evidence>
<evidence type="ECO:0000313" key="2">
    <source>
        <dbReference type="Proteomes" id="UP001234297"/>
    </source>
</evidence>
<proteinExistence type="predicted"/>
<organism evidence="1 2">
    <name type="scientific">Persea americana</name>
    <name type="common">Avocado</name>
    <dbReference type="NCBI Taxonomy" id="3435"/>
    <lineage>
        <taxon>Eukaryota</taxon>
        <taxon>Viridiplantae</taxon>
        <taxon>Streptophyta</taxon>
        <taxon>Embryophyta</taxon>
        <taxon>Tracheophyta</taxon>
        <taxon>Spermatophyta</taxon>
        <taxon>Magnoliopsida</taxon>
        <taxon>Magnoliidae</taxon>
        <taxon>Laurales</taxon>
        <taxon>Lauraceae</taxon>
        <taxon>Persea</taxon>
    </lineage>
</organism>
<keyword evidence="2" id="KW-1185">Reference proteome</keyword>
<dbReference type="Proteomes" id="UP001234297">
    <property type="component" value="Chromosome 7"/>
</dbReference>
<name>A0ACC2LC42_PERAE</name>
<gene>
    <name evidence="1" type="ORF">MRB53_024233</name>
</gene>
<protein>
    <submittedName>
        <fullName evidence="1">Uncharacterized protein</fullName>
    </submittedName>
</protein>
<sequence length="338" mass="38555">MLLYSRSRTAGALASTLPTFPLSQKTLHLVERVPADAYDRAASDLVPFHNLEQSGEQILADLNPERAVESWQQKLPLEQEIRKFYDLKVCHQMKGEIQVLRQLLPVYQDKLKMSDHERQKDQHERSQELLRVRACALDCQRALEYNRKQHDSDRNQELLLLRRTAVSINEELLTTLKAYEHELMEETEVAIPAPLSGLADSSPSILQVLTPMITKVLNRCHYSFPEMRKELKLYLIFEQSSTTSPTSLHMSLNEGTSQARASMSTQTDSDRMTTEDLLEQAEPDMPRSISVTLEGEASIERLEAMGFDRALVIEAFLACDRNEELAASYLLENAGDRH</sequence>
<reference evidence="1 2" key="1">
    <citation type="journal article" date="2022" name="Hortic Res">
        <title>A haplotype resolved chromosomal level avocado genome allows analysis of novel avocado genes.</title>
        <authorList>
            <person name="Nath O."/>
            <person name="Fletcher S.J."/>
            <person name="Hayward A."/>
            <person name="Shaw L.M."/>
            <person name="Masouleh A.K."/>
            <person name="Furtado A."/>
            <person name="Henry R.J."/>
            <person name="Mitter N."/>
        </authorList>
    </citation>
    <scope>NUCLEOTIDE SEQUENCE [LARGE SCALE GENOMIC DNA]</scope>
    <source>
        <strain evidence="2">cv. Hass</strain>
    </source>
</reference>